<evidence type="ECO:0000313" key="5">
    <source>
        <dbReference type="Proteomes" id="UP000683429"/>
    </source>
</evidence>
<dbReference type="OrthoDB" id="9798157at2"/>
<gene>
    <name evidence="2" type="ORF">KP014_06055</name>
    <name evidence="3" type="ORF">SAMN04487895_111112</name>
</gene>
<evidence type="ECO:0000313" key="4">
    <source>
        <dbReference type="Proteomes" id="UP000198809"/>
    </source>
</evidence>
<keyword evidence="5" id="KW-1185">Reference proteome</keyword>
<keyword evidence="3" id="KW-0503">Monooxygenase</keyword>
<dbReference type="Pfam" id="PF03992">
    <property type="entry name" value="ABM"/>
    <property type="match status" value="1"/>
</dbReference>
<organism evidence="3 4">
    <name type="scientific">Paenibacillus sophorae</name>
    <dbReference type="NCBI Taxonomy" id="1333845"/>
    <lineage>
        <taxon>Bacteria</taxon>
        <taxon>Bacillati</taxon>
        <taxon>Bacillota</taxon>
        <taxon>Bacilli</taxon>
        <taxon>Bacillales</taxon>
        <taxon>Paenibacillaceae</taxon>
        <taxon>Paenibacillus</taxon>
    </lineage>
</organism>
<proteinExistence type="predicted"/>
<dbReference type="Proteomes" id="UP000198809">
    <property type="component" value="Unassembled WGS sequence"/>
</dbReference>
<dbReference type="GO" id="GO:0004497">
    <property type="term" value="F:monooxygenase activity"/>
    <property type="evidence" value="ECO:0007669"/>
    <property type="project" value="UniProtKB-KW"/>
</dbReference>
<dbReference type="RefSeq" id="WP_036595464.1">
    <property type="nucleotide sequence ID" value="NZ_CP076607.1"/>
</dbReference>
<dbReference type="InterPro" id="IPR007138">
    <property type="entry name" value="ABM_dom"/>
</dbReference>
<dbReference type="Proteomes" id="UP000683429">
    <property type="component" value="Chromosome"/>
</dbReference>
<evidence type="ECO:0000259" key="1">
    <source>
        <dbReference type="PROSITE" id="PS51725"/>
    </source>
</evidence>
<name>A0A1H8SCS3_9BACL</name>
<feature type="domain" description="ABM" evidence="1">
    <location>
        <begin position="2"/>
        <end position="92"/>
    </location>
</feature>
<dbReference type="Gene3D" id="3.30.70.100">
    <property type="match status" value="1"/>
</dbReference>
<dbReference type="SUPFAM" id="SSF54909">
    <property type="entry name" value="Dimeric alpha+beta barrel"/>
    <property type="match status" value="1"/>
</dbReference>
<evidence type="ECO:0000313" key="3">
    <source>
        <dbReference type="EMBL" id="SEO76367.1"/>
    </source>
</evidence>
<protein>
    <submittedName>
        <fullName evidence="2">Antibiotic biosynthesis monooxygenase</fullName>
    </submittedName>
    <submittedName>
        <fullName evidence="3">Heme-degrading monooxygenase HmoA</fullName>
    </submittedName>
</protein>
<keyword evidence="3" id="KW-0560">Oxidoreductase</keyword>
<dbReference type="EMBL" id="CP076607">
    <property type="protein sequence ID" value="QWU18188.1"/>
    <property type="molecule type" value="Genomic_DNA"/>
</dbReference>
<reference evidence="3 4" key="1">
    <citation type="submission" date="2016-10" db="EMBL/GenBank/DDBJ databases">
        <authorList>
            <person name="de Groot N.N."/>
        </authorList>
    </citation>
    <scope>NUCLEOTIDE SEQUENCE [LARGE SCALE GENOMIC DNA]</scope>
    <source>
        <strain evidence="3 4">CGMCC 1.10238</strain>
    </source>
</reference>
<reference evidence="2 5" key="2">
    <citation type="submission" date="2021-06" db="EMBL/GenBank/DDBJ databases">
        <title>Whole genome sequence of Paenibacillus sophorae DSM23020 for comparative genomics.</title>
        <authorList>
            <person name="Kim M.-J."/>
            <person name="Lee G."/>
            <person name="Shin J.-H."/>
        </authorList>
    </citation>
    <scope>NUCLEOTIDE SEQUENCE [LARGE SCALE GENOMIC DNA]</scope>
    <source>
        <strain evidence="2 5">DSM 23020</strain>
    </source>
</reference>
<dbReference type="InterPro" id="IPR011008">
    <property type="entry name" value="Dimeric_a/b-barrel"/>
</dbReference>
<dbReference type="STRING" id="1333845.SAMN04487895_111112"/>
<sequence>MILEAAMLHIKQGMTEAFEDSFKEASPLISSIDGYLGHELQKCLEDDHKYLLLVRWRNLEDHTVGFRESPQYLEWKALLHHYYSPFPVVEHFANIELK</sequence>
<accession>A0A1H8SCS3</accession>
<dbReference type="EMBL" id="FODH01000011">
    <property type="protein sequence ID" value="SEO76367.1"/>
    <property type="molecule type" value="Genomic_DNA"/>
</dbReference>
<dbReference type="AlphaFoldDB" id="A0A1H8SCS3"/>
<dbReference type="PROSITE" id="PS51725">
    <property type="entry name" value="ABM"/>
    <property type="match status" value="1"/>
</dbReference>
<evidence type="ECO:0000313" key="2">
    <source>
        <dbReference type="EMBL" id="QWU18188.1"/>
    </source>
</evidence>